<keyword evidence="1" id="KW-0472">Membrane</keyword>
<evidence type="ECO:0000313" key="3">
    <source>
        <dbReference type="Proteomes" id="UP001596001"/>
    </source>
</evidence>
<keyword evidence="1" id="KW-0812">Transmembrane</keyword>
<protein>
    <submittedName>
        <fullName evidence="2">DUF2834 domain-containing protein</fullName>
    </submittedName>
</protein>
<dbReference type="Proteomes" id="UP001596001">
    <property type="component" value="Unassembled WGS sequence"/>
</dbReference>
<dbReference type="Pfam" id="PF11196">
    <property type="entry name" value="DUF2834"/>
    <property type="match status" value="1"/>
</dbReference>
<dbReference type="RefSeq" id="WP_382434930.1">
    <property type="nucleotide sequence ID" value="NZ_JBHSHJ010000022.1"/>
</dbReference>
<feature type="transmembrane region" description="Helical" evidence="1">
    <location>
        <begin position="123"/>
        <end position="143"/>
    </location>
</feature>
<accession>A0ABV9QGQ8</accession>
<sequence length="166" mass="17868">GGTGTGSFFRLCCWLWVAGVWAWVLTRRSSGQLPAAAYLGSLGFAGKNMQIFYVLLCIAGAALPLSQFVPWLSAHGLNVPLLLQQATSSQIASFAWADVLISGIVVAVFLVAEGRKLAMRRLWLPLSCLIVGPSLALPLFLLLRERHFAAMAPNNSFKPTPLRSAA</sequence>
<feature type="transmembrane region" description="Helical" evidence="1">
    <location>
        <begin position="51"/>
        <end position="71"/>
    </location>
</feature>
<feature type="transmembrane region" description="Helical" evidence="1">
    <location>
        <begin position="6"/>
        <end position="25"/>
    </location>
</feature>
<keyword evidence="1" id="KW-1133">Transmembrane helix</keyword>
<dbReference type="EMBL" id="JBHSHJ010000022">
    <property type="protein sequence ID" value="MFC4790429.1"/>
    <property type="molecule type" value="Genomic_DNA"/>
</dbReference>
<keyword evidence="3" id="KW-1185">Reference proteome</keyword>
<comment type="caution">
    <text evidence="2">The sequence shown here is derived from an EMBL/GenBank/DDBJ whole genome shotgun (WGS) entry which is preliminary data.</text>
</comment>
<gene>
    <name evidence="2" type="ORF">ACFO6X_15745</name>
</gene>
<evidence type="ECO:0000256" key="1">
    <source>
        <dbReference type="SAM" id="Phobius"/>
    </source>
</evidence>
<proteinExistence type="predicted"/>
<reference evidence="3" key="1">
    <citation type="journal article" date="2019" name="Int. J. Syst. Evol. Microbiol.">
        <title>The Global Catalogue of Microorganisms (GCM) 10K type strain sequencing project: providing services to taxonomists for standard genome sequencing and annotation.</title>
        <authorList>
            <consortium name="The Broad Institute Genomics Platform"/>
            <consortium name="The Broad Institute Genome Sequencing Center for Infectious Disease"/>
            <person name="Wu L."/>
            <person name="Ma J."/>
        </authorList>
    </citation>
    <scope>NUCLEOTIDE SEQUENCE [LARGE SCALE GENOMIC DNA]</scope>
    <source>
        <strain evidence="3">CCUG 49452</strain>
    </source>
</reference>
<dbReference type="InterPro" id="IPR021362">
    <property type="entry name" value="DUF2834"/>
</dbReference>
<name>A0ABV9QGQ8_9BURK</name>
<evidence type="ECO:0000313" key="2">
    <source>
        <dbReference type="EMBL" id="MFC4790429.1"/>
    </source>
</evidence>
<feature type="transmembrane region" description="Helical" evidence="1">
    <location>
        <begin position="91"/>
        <end position="111"/>
    </location>
</feature>
<organism evidence="2 3">
    <name type="scientific">Giesbergeria sinuosa</name>
    <dbReference type="NCBI Taxonomy" id="80883"/>
    <lineage>
        <taxon>Bacteria</taxon>
        <taxon>Pseudomonadati</taxon>
        <taxon>Pseudomonadota</taxon>
        <taxon>Betaproteobacteria</taxon>
        <taxon>Burkholderiales</taxon>
        <taxon>Comamonadaceae</taxon>
        <taxon>Giesbergeria</taxon>
    </lineage>
</organism>
<feature type="non-terminal residue" evidence="2">
    <location>
        <position position="1"/>
    </location>
</feature>